<evidence type="ECO:0000256" key="1">
    <source>
        <dbReference type="ARBA" id="ARBA00009405"/>
    </source>
</evidence>
<protein>
    <submittedName>
        <fullName evidence="5">Hydroxymethylglutaryl-CoA lyase</fullName>
        <ecNumber evidence="5">4.1.3.4</ecNumber>
    </submittedName>
</protein>
<evidence type="ECO:0000313" key="6">
    <source>
        <dbReference type="Proteomes" id="UP000005439"/>
    </source>
</evidence>
<dbReference type="Pfam" id="PF00682">
    <property type="entry name" value="HMGL-like"/>
    <property type="match status" value="1"/>
</dbReference>
<keyword evidence="2" id="KW-0479">Metal-binding</keyword>
<dbReference type="NCBIfam" id="NF004283">
    <property type="entry name" value="PRK05692.1"/>
    <property type="match status" value="1"/>
</dbReference>
<organism evidence="5 6">
    <name type="scientific">Sulfobacillus acidophilus (strain ATCC 700253 / DSM 10332 / NAL)</name>
    <dbReference type="NCBI Taxonomy" id="679936"/>
    <lineage>
        <taxon>Bacteria</taxon>
        <taxon>Bacillati</taxon>
        <taxon>Bacillota</taxon>
        <taxon>Clostridia</taxon>
        <taxon>Eubacteriales</taxon>
        <taxon>Clostridiales Family XVII. Incertae Sedis</taxon>
        <taxon>Sulfobacillus</taxon>
    </lineage>
</organism>
<sequence>MATVRIIDVTPRDGLQDAPGYVPVPDKVQLIQGLLGAGVPAIEVTAFVSPRWSPLIADGEEVLGQLRDHQGEWIALVPNLKGVQRAIRAGVDAVTLVVSASESHNRANLNRSRDETLNLLQDAARLARQQGLRIRGAVSTAFDCPFEGRVALSAVLEVVARYLAMGVDEIILADTLGTATPRLIKERVQAIKAVAPEKTVGLHLHDRRGWGLANVAVAYEYGVQEFEAALGGLGGCPYAPGAAGNLDLERLVEFFEAQGVSTGIAGDRLVEVRQRVLTVIAQGLPAPETSKKMEG</sequence>
<dbReference type="KEGG" id="sap:Sulac_0862"/>
<dbReference type="SUPFAM" id="SSF51569">
    <property type="entry name" value="Aldolase"/>
    <property type="match status" value="1"/>
</dbReference>
<evidence type="ECO:0000256" key="2">
    <source>
        <dbReference type="ARBA" id="ARBA00022723"/>
    </source>
</evidence>
<dbReference type="EMBL" id="CP003179">
    <property type="protein sequence ID" value="AEW04365.1"/>
    <property type="molecule type" value="Genomic_DNA"/>
</dbReference>
<dbReference type="STRING" id="679936.Sulac_0862"/>
<gene>
    <name evidence="5" type="ordered locus">Sulac_0862</name>
</gene>
<reference evidence="6" key="1">
    <citation type="submission" date="2011-12" db="EMBL/GenBank/DDBJ databases">
        <title>The complete genome of chromosome of Sulfobacillus acidophilus DSM 10332.</title>
        <authorList>
            <person name="Lucas S."/>
            <person name="Han J."/>
            <person name="Lapidus A."/>
            <person name="Bruce D."/>
            <person name="Goodwin L."/>
            <person name="Pitluck S."/>
            <person name="Peters L."/>
            <person name="Kyrpides N."/>
            <person name="Mavromatis K."/>
            <person name="Ivanova N."/>
            <person name="Mikhailova N."/>
            <person name="Chertkov O."/>
            <person name="Saunders E."/>
            <person name="Detter J.C."/>
            <person name="Tapia R."/>
            <person name="Han C."/>
            <person name="Land M."/>
            <person name="Hauser L."/>
            <person name="Markowitz V."/>
            <person name="Cheng J.-F."/>
            <person name="Hugenholtz P."/>
            <person name="Woyke T."/>
            <person name="Wu D."/>
            <person name="Pukall R."/>
            <person name="Gehrich-Schroeter G."/>
            <person name="Schneider S."/>
            <person name="Klenk H.-P."/>
            <person name="Eisen J.A."/>
        </authorList>
    </citation>
    <scope>NUCLEOTIDE SEQUENCE [LARGE SCALE GENOMIC DNA]</scope>
    <source>
        <strain evidence="6">ATCC 700253 / DSM 10332 / NAL</strain>
    </source>
</reference>
<dbReference type="AlphaFoldDB" id="G8TS39"/>
<reference evidence="5 6" key="2">
    <citation type="journal article" date="2012" name="Stand. Genomic Sci.">
        <title>Complete genome sequence of the moderately thermophilic mineral-sulfide-oxidizing firmicute Sulfobacillus acidophilus type strain (NAL(T)).</title>
        <authorList>
            <person name="Anderson I."/>
            <person name="Chertkov O."/>
            <person name="Chen A."/>
            <person name="Saunders E."/>
            <person name="Lapidus A."/>
            <person name="Nolan M."/>
            <person name="Lucas S."/>
            <person name="Hammon N."/>
            <person name="Deshpande S."/>
            <person name="Cheng J.F."/>
            <person name="Han C."/>
            <person name="Tapia R."/>
            <person name="Goodwin L.A."/>
            <person name="Pitluck S."/>
            <person name="Liolios K."/>
            <person name="Pagani I."/>
            <person name="Ivanova N."/>
            <person name="Mikhailova N."/>
            <person name="Pati A."/>
            <person name="Palaniappan K."/>
            <person name="Land M."/>
            <person name="Pan C."/>
            <person name="Rohde M."/>
            <person name="Pukall R."/>
            <person name="Goker M."/>
            <person name="Detter J.C."/>
            <person name="Woyke T."/>
            <person name="Bristow J."/>
            <person name="Eisen J.A."/>
            <person name="Markowitz V."/>
            <person name="Hugenholtz P."/>
            <person name="Kyrpides N.C."/>
            <person name="Klenk H.P."/>
            <person name="Mavromatis K."/>
        </authorList>
    </citation>
    <scope>NUCLEOTIDE SEQUENCE [LARGE SCALE GENOMIC DNA]</scope>
    <source>
        <strain evidence="6">ATCC 700253 / DSM 10332 / NAL</strain>
    </source>
</reference>
<keyword evidence="6" id="KW-1185">Reference proteome</keyword>
<name>G8TS39_SULAD</name>
<dbReference type="Proteomes" id="UP000005439">
    <property type="component" value="Chromosome"/>
</dbReference>
<dbReference type="InterPro" id="IPR013785">
    <property type="entry name" value="Aldolase_TIM"/>
</dbReference>
<dbReference type="GO" id="GO:0006552">
    <property type="term" value="P:L-leucine catabolic process"/>
    <property type="evidence" value="ECO:0007669"/>
    <property type="project" value="TreeGrafter"/>
</dbReference>
<dbReference type="PANTHER" id="PTHR42738">
    <property type="entry name" value="HYDROXYMETHYLGLUTARYL-COA LYASE"/>
    <property type="match status" value="1"/>
</dbReference>
<dbReference type="GO" id="GO:0046872">
    <property type="term" value="F:metal ion binding"/>
    <property type="evidence" value="ECO:0007669"/>
    <property type="project" value="UniProtKB-KW"/>
</dbReference>
<dbReference type="PATRIC" id="fig|679936.5.peg.913"/>
<dbReference type="PANTHER" id="PTHR42738:SF7">
    <property type="entry name" value="HYDROXYMETHYLGLUTARYL-COA LYASE"/>
    <property type="match status" value="1"/>
</dbReference>
<dbReference type="InterPro" id="IPR000891">
    <property type="entry name" value="PYR_CT"/>
</dbReference>
<dbReference type="GO" id="GO:0004419">
    <property type="term" value="F:hydroxymethylglutaryl-CoA lyase activity"/>
    <property type="evidence" value="ECO:0007669"/>
    <property type="project" value="UniProtKB-EC"/>
</dbReference>
<proteinExistence type="inferred from homology"/>
<dbReference type="InterPro" id="IPR043594">
    <property type="entry name" value="HMGL"/>
</dbReference>
<comment type="similarity">
    <text evidence="1">Belongs to the HMG-CoA lyase family.</text>
</comment>
<dbReference type="HOGENOM" id="CLU_022138_3_2_9"/>
<accession>G8TS39</accession>
<dbReference type="EC" id="4.1.3.4" evidence="5"/>
<evidence type="ECO:0000259" key="4">
    <source>
        <dbReference type="PROSITE" id="PS50991"/>
    </source>
</evidence>
<dbReference type="PROSITE" id="PS50991">
    <property type="entry name" value="PYR_CT"/>
    <property type="match status" value="1"/>
</dbReference>
<keyword evidence="3 5" id="KW-0456">Lyase</keyword>
<dbReference type="CDD" id="cd07938">
    <property type="entry name" value="DRE_TIM_HMGL"/>
    <property type="match status" value="1"/>
</dbReference>
<feature type="domain" description="Pyruvate carboxyltransferase" evidence="4">
    <location>
        <begin position="4"/>
        <end position="270"/>
    </location>
</feature>
<dbReference type="GO" id="GO:0046951">
    <property type="term" value="P:ketone body biosynthetic process"/>
    <property type="evidence" value="ECO:0007669"/>
    <property type="project" value="TreeGrafter"/>
</dbReference>
<evidence type="ECO:0000256" key="3">
    <source>
        <dbReference type="ARBA" id="ARBA00023239"/>
    </source>
</evidence>
<dbReference type="Gene3D" id="3.20.20.70">
    <property type="entry name" value="Aldolase class I"/>
    <property type="match status" value="1"/>
</dbReference>
<evidence type="ECO:0000313" key="5">
    <source>
        <dbReference type="EMBL" id="AEW04365.1"/>
    </source>
</evidence>